<dbReference type="EMBL" id="HBHR01007218">
    <property type="protein sequence ID" value="CAD9861017.1"/>
    <property type="molecule type" value="Transcribed_RNA"/>
</dbReference>
<accession>A0A7S2XZQ5</accession>
<dbReference type="Gene3D" id="3.40.50.2000">
    <property type="entry name" value="Glycogen Phosphorylase B"/>
    <property type="match status" value="2"/>
</dbReference>
<reference evidence="1" key="1">
    <citation type="submission" date="2021-01" db="EMBL/GenBank/DDBJ databases">
        <authorList>
            <person name="Corre E."/>
            <person name="Pelletier E."/>
            <person name="Niang G."/>
            <person name="Scheremetjew M."/>
            <person name="Finn R."/>
            <person name="Kale V."/>
            <person name="Holt S."/>
            <person name="Cochrane G."/>
            <person name="Meng A."/>
            <person name="Brown T."/>
            <person name="Cohen L."/>
        </authorList>
    </citation>
    <scope>NUCLEOTIDE SEQUENCE</scope>
    <source>
        <strain evidence="1">CCMP1661</strain>
    </source>
</reference>
<evidence type="ECO:0000313" key="1">
    <source>
        <dbReference type="EMBL" id="CAD9861017.1"/>
    </source>
</evidence>
<name>A0A7S2XZQ5_9STRA</name>
<organism evidence="1">
    <name type="scientific">Fibrocapsa japonica</name>
    <dbReference type="NCBI Taxonomy" id="94617"/>
    <lineage>
        <taxon>Eukaryota</taxon>
        <taxon>Sar</taxon>
        <taxon>Stramenopiles</taxon>
        <taxon>Ochrophyta</taxon>
        <taxon>Raphidophyceae</taxon>
        <taxon>Chattonellales</taxon>
        <taxon>Chattonellaceae</taxon>
        <taxon>Fibrocapsa</taxon>
    </lineage>
</organism>
<proteinExistence type="predicted"/>
<dbReference type="PANTHER" id="PTHR38134">
    <property type="entry name" value="SLR1395 PROTEIN"/>
    <property type="match status" value="1"/>
</dbReference>
<dbReference type="AlphaFoldDB" id="A0A7S2XZQ5"/>
<dbReference type="InterPro" id="IPR053205">
    <property type="entry name" value="GHMP_kinase_L-arabinokinase"/>
</dbReference>
<sequence length="405" mass="45065">MTRSPENRLRICFYVTGHGLGHATRAIEVCRQLMESGHQVCVCSSVPEGIFRRELPDLAMFRDVELDSGAVQRGPMAVDARATLECYRDLIHHHHEDLVHQEETFIKKNAFHLVLSDATPLCVAAAWRAGVKSAVITNFSWDHIYQDLLDRLQQRRDDERRGSGRGGPPLTAEEAGEFQEMIDQIVEDYGCADTLLRLPGFHNMTAFKKVVDVPLVVRRPQKTGWEVRDALGIPQSAHVALLTFGGHRHIGSTQPDLRDDLLPEGWLCLVLGGTTNGAPLQALEDGRFLLVGKDVYVPDLVNAADVVIGKLGYGTAAEMLCCNKPSVHVSHSNWAEEQHLVDMLNEFGVTVKIPKETFAEGNWAPYLKRAEQLHLRSEKRFHRSCEGGKIITSIVEEMAGIKSGV</sequence>
<protein>
    <recommendedName>
        <fullName evidence="2">Glycosyl transferase family 28 C-terminal domain-containing protein</fullName>
    </recommendedName>
</protein>
<dbReference type="SUPFAM" id="SSF53756">
    <property type="entry name" value="UDP-Glycosyltransferase/glycogen phosphorylase"/>
    <property type="match status" value="1"/>
</dbReference>
<dbReference type="PANTHER" id="PTHR38134:SF2">
    <property type="entry name" value="GALACTOKINASE"/>
    <property type="match status" value="1"/>
</dbReference>
<evidence type="ECO:0008006" key="2">
    <source>
        <dbReference type="Google" id="ProtNLM"/>
    </source>
</evidence>
<gene>
    <name evidence="1" type="ORF">FJAP1339_LOCUS3538</name>
</gene>